<reference evidence="1 2" key="1">
    <citation type="submission" date="2020-09" db="EMBL/GenBank/DDBJ databases">
        <title>De no assembly of potato wild relative species, Solanum commersonii.</title>
        <authorList>
            <person name="Cho K."/>
        </authorList>
    </citation>
    <scope>NUCLEOTIDE SEQUENCE [LARGE SCALE GENOMIC DNA]</scope>
    <source>
        <strain evidence="1">LZ3.2</strain>
        <tissue evidence="1">Leaf</tissue>
    </source>
</reference>
<dbReference type="AlphaFoldDB" id="A0A9J5WYL0"/>
<name>A0A9J5WYL0_SOLCO</name>
<organism evidence="1 2">
    <name type="scientific">Solanum commersonii</name>
    <name type="common">Commerson's wild potato</name>
    <name type="synonym">Commerson's nightshade</name>
    <dbReference type="NCBI Taxonomy" id="4109"/>
    <lineage>
        <taxon>Eukaryota</taxon>
        <taxon>Viridiplantae</taxon>
        <taxon>Streptophyta</taxon>
        <taxon>Embryophyta</taxon>
        <taxon>Tracheophyta</taxon>
        <taxon>Spermatophyta</taxon>
        <taxon>Magnoliopsida</taxon>
        <taxon>eudicotyledons</taxon>
        <taxon>Gunneridae</taxon>
        <taxon>Pentapetalae</taxon>
        <taxon>asterids</taxon>
        <taxon>lamiids</taxon>
        <taxon>Solanales</taxon>
        <taxon>Solanaceae</taxon>
        <taxon>Solanoideae</taxon>
        <taxon>Solaneae</taxon>
        <taxon>Solanum</taxon>
    </lineage>
</organism>
<sequence length="214" mass="24763">MANAYTTEEFDQYMAQTYRIDKRVKEYLFDIGYHIWSIAHSNVSRFMVMTSNIAESVNAADKEARDLPIYDLLDYLMKMIGRWNNTSRNEAIAIGTTLNTKYEDLMREKMKESQGMTTVYDGGKRHVVNMRERICTCRRFQMDVMSLYPIPDESIWEIPPDVIADIVLPPKGKIKPEMGTDKMLNRTSNIDFLIVDRGFEVNLESPESNGSCND</sequence>
<gene>
    <name evidence="1" type="ORF">H5410_051502</name>
</gene>
<evidence type="ECO:0000313" key="1">
    <source>
        <dbReference type="EMBL" id="KAG5580875.1"/>
    </source>
</evidence>
<dbReference type="EMBL" id="JACXVP010000010">
    <property type="protein sequence ID" value="KAG5580875.1"/>
    <property type="molecule type" value="Genomic_DNA"/>
</dbReference>
<accession>A0A9J5WYL0</accession>
<keyword evidence="2" id="KW-1185">Reference proteome</keyword>
<protein>
    <submittedName>
        <fullName evidence="1">Uncharacterized protein</fullName>
    </submittedName>
</protein>
<proteinExistence type="predicted"/>
<evidence type="ECO:0000313" key="2">
    <source>
        <dbReference type="Proteomes" id="UP000824120"/>
    </source>
</evidence>
<comment type="caution">
    <text evidence="1">The sequence shown here is derived from an EMBL/GenBank/DDBJ whole genome shotgun (WGS) entry which is preliminary data.</text>
</comment>
<dbReference type="OrthoDB" id="1938144at2759"/>
<dbReference type="Proteomes" id="UP000824120">
    <property type="component" value="Chromosome 10"/>
</dbReference>